<dbReference type="FunFam" id="3.40.30.10:FF:000258">
    <property type="entry name" value="Glutathione S-transferase"/>
    <property type="match status" value="1"/>
</dbReference>
<dbReference type="InterPro" id="IPR050213">
    <property type="entry name" value="GST_superfamily"/>
</dbReference>
<dbReference type="Pfam" id="PF14497">
    <property type="entry name" value="GST_C_3"/>
    <property type="match status" value="1"/>
</dbReference>
<feature type="domain" description="GST N-terminal" evidence="1">
    <location>
        <begin position="19"/>
        <end position="96"/>
    </location>
</feature>
<dbReference type="SFLD" id="SFLDS00019">
    <property type="entry name" value="Glutathione_Transferase_(cytos"/>
    <property type="match status" value="1"/>
</dbReference>
<feature type="domain" description="GST C-terminal" evidence="2">
    <location>
        <begin position="98"/>
        <end position="225"/>
    </location>
</feature>
<dbReference type="GO" id="GO:0006749">
    <property type="term" value="P:glutathione metabolic process"/>
    <property type="evidence" value="ECO:0007669"/>
    <property type="project" value="TreeGrafter"/>
</dbReference>
<dbReference type="Pfam" id="PF02798">
    <property type="entry name" value="GST_N"/>
    <property type="match status" value="1"/>
</dbReference>
<protein>
    <submittedName>
        <fullName evidence="4">Glutathione transferase</fullName>
    </submittedName>
</protein>
<dbReference type="InterPro" id="IPR004046">
    <property type="entry name" value="GST_C"/>
</dbReference>
<dbReference type="CDD" id="cd03192">
    <property type="entry name" value="GST_C_Sigma_like"/>
    <property type="match status" value="1"/>
</dbReference>
<accession>A0A1I8AIF4</accession>
<dbReference type="SFLD" id="SFLDG00363">
    <property type="entry name" value="AMPS_(cytGST):_Alpha-__Mu-__Pi"/>
    <property type="match status" value="1"/>
</dbReference>
<evidence type="ECO:0000313" key="3">
    <source>
        <dbReference type="Proteomes" id="UP000095287"/>
    </source>
</evidence>
<dbReference type="InterPro" id="IPR010987">
    <property type="entry name" value="Glutathione-S-Trfase_C-like"/>
</dbReference>
<dbReference type="SUPFAM" id="SSF52833">
    <property type="entry name" value="Thioredoxin-like"/>
    <property type="match status" value="1"/>
</dbReference>
<dbReference type="Gene3D" id="1.20.1050.10">
    <property type="match status" value="1"/>
</dbReference>
<dbReference type="InterPro" id="IPR036249">
    <property type="entry name" value="Thioredoxin-like_sf"/>
</dbReference>
<dbReference type="CDD" id="cd03039">
    <property type="entry name" value="GST_N_Sigma_like"/>
    <property type="match status" value="1"/>
</dbReference>
<evidence type="ECO:0000313" key="4">
    <source>
        <dbReference type="WBParaSite" id="L893_g6069.t1"/>
    </source>
</evidence>
<dbReference type="SFLD" id="SFLDG01205">
    <property type="entry name" value="AMPS.1"/>
    <property type="match status" value="1"/>
</dbReference>
<sequence length="226" mass="25733">MVVNKRGALDVYDTHFVMPTYKLYYFVGRGRGEHCRHLFKLAGVEFEDIRYDGVTWPPHKDEMPLKQIPVLEVDGVKIGQSLAISRFLGHEFGFAGKNRLENAQLDMLADVIMDIYNAPGINEWPYVLLGMKEGNKDEYFRDVVLPALDKQAPLVESFIEKNGHHLLFGDKVTWVDVVAAEFFSRFIDFGAQDGLKKYPNIEGLVKKVHSLPAIKEHIAQRKPCVA</sequence>
<dbReference type="InterPro" id="IPR004045">
    <property type="entry name" value="Glutathione_S-Trfase_N"/>
</dbReference>
<dbReference type="PROSITE" id="PS50405">
    <property type="entry name" value="GST_CTER"/>
    <property type="match status" value="1"/>
</dbReference>
<dbReference type="PANTHER" id="PTHR11571:SF261">
    <property type="entry name" value="GLUTATHIONE S-TRANSFERASE GST-36-RELATED"/>
    <property type="match status" value="1"/>
</dbReference>
<dbReference type="PROSITE" id="PS50404">
    <property type="entry name" value="GST_NTER"/>
    <property type="match status" value="1"/>
</dbReference>
<evidence type="ECO:0000259" key="1">
    <source>
        <dbReference type="PROSITE" id="PS50404"/>
    </source>
</evidence>
<dbReference type="SUPFAM" id="SSF47616">
    <property type="entry name" value="GST C-terminal domain-like"/>
    <property type="match status" value="1"/>
</dbReference>
<keyword evidence="3" id="KW-1185">Reference proteome</keyword>
<organism evidence="3 4">
    <name type="scientific">Steinernema glaseri</name>
    <dbReference type="NCBI Taxonomy" id="37863"/>
    <lineage>
        <taxon>Eukaryota</taxon>
        <taxon>Metazoa</taxon>
        <taxon>Ecdysozoa</taxon>
        <taxon>Nematoda</taxon>
        <taxon>Chromadorea</taxon>
        <taxon>Rhabditida</taxon>
        <taxon>Tylenchina</taxon>
        <taxon>Panagrolaimomorpha</taxon>
        <taxon>Strongyloidoidea</taxon>
        <taxon>Steinernematidae</taxon>
        <taxon>Steinernema</taxon>
    </lineage>
</organism>
<dbReference type="InterPro" id="IPR036282">
    <property type="entry name" value="Glutathione-S-Trfase_C_sf"/>
</dbReference>
<dbReference type="Proteomes" id="UP000095287">
    <property type="component" value="Unplaced"/>
</dbReference>
<evidence type="ECO:0000259" key="2">
    <source>
        <dbReference type="PROSITE" id="PS50405"/>
    </source>
</evidence>
<name>A0A1I8AIF4_9BILA</name>
<dbReference type="PANTHER" id="PTHR11571">
    <property type="entry name" value="GLUTATHIONE S-TRANSFERASE"/>
    <property type="match status" value="1"/>
</dbReference>
<dbReference type="Gene3D" id="3.40.30.10">
    <property type="entry name" value="Glutaredoxin"/>
    <property type="match status" value="1"/>
</dbReference>
<dbReference type="AlphaFoldDB" id="A0A1I8AIF4"/>
<reference evidence="4" key="1">
    <citation type="submission" date="2016-11" db="UniProtKB">
        <authorList>
            <consortium name="WormBaseParasite"/>
        </authorList>
    </citation>
    <scope>IDENTIFICATION</scope>
</reference>
<dbReference type="GO" id="GO:0004364">
    <property type="term" value="F:glutathione transferase activity"/>
    <property type="evidence" value="ECO:0007669"/>
    <property type="project" value="UniProtKB-ARBA"/>
</dbReference>
<proteinExistence type="predicted"/>
<dbReference type="InterPro" id="IPR040079">
    <property type="entry name" value="Glutathione_S-Trfase"/>
</dbReference>
<dbReference type="WBParaSite" id="L893_g6069.t1">
    <property type="protein sequence ID" value="L893_g6069.t1"/>
    <property type="gene ID" value="L893_g6069"/>
</dbReference>